<evidence type="ECO:0000313" key="2">
    <source>
        <dbReference type="Proteomes" id="UP000838412"/>
    </source>
</evidence>
<protein>
    <submittedName>
        <fullName evidence="1">Hypp9416 protein</fullName>
    </submittedName>
</protein>
<organism evidence="1 2">
    <name type="scientific">Branchiostoma lanceolatum</name>
    <name type="common">Common lancelet</name>
    <name type="synonym">Amphioxus lanceolatum</name>
    <dbReference type="NCBI Taxonomy" id="7740"/>
    <lineage>
        <taxon>Eukaryota</taxon>
        <taxon>Metazoa</taxon>
        <taxon>Chordata</taxon>
        <taxon>Cephalochordata</taxon>
        <taxon>Leptocardii</taxon>
        <taxon>Amphioxiformes</taxon>
        <taxon>Branchiostomatidae</taxon>
        <taxon>Branchiostoma</taxon>
    </lineage>
</organism>
<name>A0A8S4MMA4_BRALA</name>
<dbReference type="AlphaFoldDB" id="A0A8S4MMA4"/>
<sequence>MPIAAACRRRCCSARNSITENTTRLVWPVPPQQLKHASEDDNGFPTEGSPGAWEKCSGATVQACPPACPVCAGAHSLGPVYQSHSLCNPFTKGWSEKACRAPTGELTSLLKLRRLRSQDVTAWRWSPPAAGTRMCAAQLCVEVRASGAGIGPMVTHRGWTEQVVATHHFSDVQCMLDRMSKLAGLSTKVKTIRSRKAAPPPISTPGGSGSAVHKLSALQLSDVIEREKHEGLEGLETADKMDQV</sequence>
<dbReference type="Proteomes" id="UP000838412">
    <property type="component" value="Unassembled WGS sequence"/>
</dbReference>
<evidence type="ECO:0000313" key="1">
    <source>
        <dbReference type="EMBL" id="CAH1276887.1"/>
    </source>
</evidence>
<accession>A0A8S4MMA4</accession>
<comment type="caution">
    <text evidence="1">The sequence shown here is derived from an EMBL/GenBank/DDBJ whole genome shotgun (WGS) entry which is preliminary data.</text>
</comment>
<reference evidence="1" key="1">
    <citation type="submission" date="2022-01" db="EMBL/GenBank/DDBJ databases">
        <authorList>
            <person name="Braso-Vives M."/>
        </authorList>
    </citation>
    <scope>NUCLEOTIDE SEQUENCE</scope>
</reference>
<gene>
    <name evidence="1" type="primary">Hypp9416</name>
    <name evidence="1" type="ORF">BLAG_LOCUS25826</name>
</gene>
<proteinExistence type="predicted"/>
<dbReference type="EMBL" id="CAKMNS010000100">
    <property type="protein sequence ID" value="CAH1276887.1"/>
    <property type="molecule type" value="Genomic_DNA"/>
</dbReference>
<keyword evidence="2" id="KW-1185">Reference proteome</keyword>